<comment type="caution">
    <text evidence="3">The sequence shown here is derived from an EMBL/GenBank/DDBJ whole genome shotgun (WGS) entry which is preliminary data.</text>
</comment>
<gene>
    <name evidence="3" type="ORF">DB895_01125</name>
</gene>
<reference evidence="3 4" key="1">
    <citation type="submission" date="2018-04" db="EMBL/GenBank/DDBJ databases">
        <title>Flavobacterium sp. nov., isolated from glacier ice.</title>
        <authorList>
            <person name="Liu Q."/>
            <person name="Xin Y.-H."/>
        </authorList>
    </citation>
    <scope>NUCLEOTIDE SEQUENCE [LARGE SCALE GENOMIC DNA]</scope>
    <source>
        <strain evidence="3 4">RB1R5</strain>
    </source>
</reference>
<dbReference type="OrthoDB" id="798298at2"/>
<dbReference type="EMBL" id="QCZI01000001">
    <property type="protein sequence ID" value="PWA07508.1"/>
    <property type="molecule type" value="Genomic_DNA"/>
</dbReference>
<evidence type="ECO:0000313" key="3">
    <source>
        <dbReference type="EMBL" id="PWA07508.1"/>
    </source>
</evidence>
<name>A0A2U1JRR0_9FLAO</name>
<keyword evidence="3" id="KW-0808">Transferase</keyword>
<evidence type="ECO:0000259" key="1">
    <source>
        <dbReference type="Pfam" id="PF00534"/>
    </source>
</evidence>
<evidence type="ECO:0000259" key="2">
    <source>
        <dbReference type="Pfam" id="PF13439"/>
    </source>
</evidence>
<proteinExistence type="predicted"/>
<dbReference type="CDD" id="cd03811">
    <property type="entry name" value="GT4_GT28_WabH-like"/>
    <property type="match status" value="1"/>
</dbReference>
<feature type="domain" description="Glycosyltransferase subfamily 4-like N-terminal" evidence="2">
    <location>
        <begin position="19"/>
        <end position="174"/>
    </location>
</feature>
<sequence>MMGTTKTKIAIITSSLAHGGAERSCGLLSILLSNLGYEIHVVTVLDEIEFNYQGELLNLGLLKKQDDSFLGRFKRLLVFKNYLKKNNFDWIIDHRPRIPTCSELIISRFIYNPKNVIYVVHNFKIDKYFPRNKFIAKIIYKHSPYIIAVSEEIKKAIHQKFGYKNVKTIYNPIDNKLLNSLSKEKIIDKKFILAYGRIDDDVKNFSLLIDGYSQSILPQKKILLYILGDGKDVEKLKLKVAELHLTEKVIFKSKLTNPFPYVKSALFTVLTSKYEGFPMVIIESLALGTPVISVDCNSGPREVIVNEQNGLLIENYSSNELAKAMNRFVEDQFLYENCKNNASKSVEHLAVASISKQWQEILSK</sequence>
<dbReference type="PANTHER" id="PTHR12526:SF630">
    <property type="entry name" value="GLYCOSYLTRANSFERASE"/>
    <property type="match status" value="1"/>
</dbReference>
<protein>
    <submittedName>
        <fullName evidence="3">Glycosyltransferase</fullName>
    </submittedName>
</protein>
<dbReference type="InterPro" id="IPR001296">
    <property type="entry name" value="Glyco_trans_1"/>
</dbReference>
<feature type="domain" description="Glycosyl transferase family 1" evidence="1">
    <location>
        <begin position="188"/>
        <end position="344"/>
    </location>
</feature>
<dbReference type="Proteomes" id="UP000245449">
    <property type="component" value="Unassembled WGS sequence"/>
</dbReference>
<dbReference type="PANTHER" id="PTHR12526">
    <property type="entry name" value="GLYCOSYLTRANSFERASE"/>
    <property type="match status" value="1"/>
</dbReference>
<dbReference type="GO" id="GO:0016757">
    <property type="term" value="F:glycosyltransferase activity"/>
    <property type="evidence" value="ECO:0007669"/>
    <property type="project" value="InterPro"/>
</dbReference>
<dbReference type="InterPro" id="IPR028098">
    <property type="entry name" value="Glyco_trans_4-like_N"/>
</dbReference>
<dbReference type="AlphaFoldDB" id="A0A2U1JRR0"/>
<dbReference type="SUPFAM" id="SSF53756">
    <property type="entry name" value="UDP-Glycosyltransferase/glycogen phosphorylase"/>
    <property type="match status" value="1"/>
</dbReference>
<keyword evidence="4" id="KW-1185">Reference proteome</keyword>
<dbReference type="Pfam" id="PF00534">
    <property type="entry name" value="Glycos_transf_1"/>
    <property type="match status" value="1"/>
</dbReference>
<dbReference type="Gene3D" id="3.40.50.2000">
    <property type="entry name" value="Glycogen Phosphorylase B"/>
    <property type="match status" value="2"/>
</dbReference>
<dbReference type="Pfam" id="PF13439">
    <property type="entry name" value="Glyco_transf_4"/>
    <property type="match status" value="1"/>
</dbReference>
<evidence type="ECO:0000313" key="4">
    <source>
        <dbReference type="Proteomes" id="UP000245449"/>
    </source>
</evidence>
<organism evidence="3 4">
    <name type="scientific">Flavobacterium psychrotolerans</name>
    <dbReference type="NCBI Taxonomy" id="2169410"/>
    <lineage>
        <taxon>Bacteria</taxon>
        <taxon>Pseudomonadati</taxon>
        <taxon>Bacteroidota</taxon>
        <taxon>Flavobacteriia</taxon>
        <taxon>Flavobacteriales</taxon>
        <taxon>Flavobacteriaceae</taxon>
        <taxon>Flavobacterium</taxon>
    </lineage>
</organism>
<accession>A0A2U1JRR0</accession>